<gene>
    <name evidence="1" type="ORF">D6D85_14465</name>
</gene>
<sequence>MRNIRDIAANMVPPGVCYVEPFGGHAWVAKEVCDSQKGKATTCIIGDINPEPLEWVKTHHKNLKAILKVQDWKKTVNEAPADCVFLFDPPFQVAPVIPGRQPGRNWNYNYYPDIKEWCDRTKRKCIVNLPNSRANLYNMVKPLFTNDKRWKCIEGEKIQKGKKPGAKDLHWRYLICKNF</sequence>
<keyword evidence="2" id="KW-1185">Reference proteome</keyword>
<accession>A0A3R9PSZ5</accession>
<dbReference type="SUPFAM" id="SSF53335">
    <property type="entry name" value="S-adenosyl-L-methionine-dependent methyltransferases"/>
    <property type="match status" value="1"/>
</dbReference>
<protein>
    <recommendedName>
        <fullName evidence="3">DNA adenine methylase</fullName>
    </recommendedName>
</protein>
<dbReference type="Gene3D" id="3.40.50.150">
    <property type="entry name" value="Vaccinia Virus protein VP39"/>
    <property type="match status" value="1"/>
</dbReference>
<evidence type="ECO:0000313" key="1">
    <source>
        <dbReference type="EMBL" id="RSN72272.1"/>
    </source>
</evidence>
<dbReference type="AlphaFoldDB" id="A0A3R9PSZ5"/>
<name>A0A3R9PSZ5_9CREN</name>
<dbReference type="InterPro" id="IPR029063">
    <property type="entry name" value="SAM-dependent_MTases_sf"/>
</dbReference>
<dbReference type="Proteomes" id="UP000277582">
    <property type="component" value="Unassembled WGS sequence"/>
</dbReference>
<comment type="caution">
    <text evidence="1">The sequence shown here is derived from an EMBL/GenBank/DDBJ whole genome shotgun (WGS) entry which is preliminary data.</text>
</comment>
<organism evidence="1 2">
    <name type="scientific">Candidatus Methanodesulfokora washburnensis</name>
    <dbReference type="NCBI Taxonomy" id="2478471"/>
    <lineage>
        <taxon>Archaea</taxon>
        <taxon>Thermoproteota</taxon>
        <taxon>Candidatus Korarchaeia</taxon>
        <taxon>Candidatus Korarchaeia incertae sedis</taxon>
        <taxon>Candidatus Methanodesulfokora</taxon>
    </lineage>
</organism>
<proteinExistence type="predicted"/>
<dbReference type="EMBL" id="RCOS01000161">
    <property type="protein sequence ID" value="RSN72272.1"/>
    <property type="molecule type" value="Genomic_DNA"/>
</dbReference>
<evidence type="ECO:0008006" key="3">
    <source>
        <dbReference type="Google" id="ProtNLM"/>
    </source>
</evidence>
<evidence type="ECO:0000313" key="2">
    <source>
        <dbReference type="Proteomes" id="UP000277582"/>
    </source>
</evidence>
<reference evidence="1 2" key="1">
    <citation type="submission" date="2018-10" db="EMBL/GenBank/DDBJ databases">
        <title>Co-occurring genomic capacity for anaerobic methane metabolism and dissimilatory sulfite reduction discovered in the Korarchaeota.</title>
        <authorList>
            <person name="Mckay L.J."/>
            <person name="Dlakic M."/>
            <person name="Fields M.W."/>
            <person name="Delmont T.O."/>
            <person name="Eren A.M."/>
            <person name="Jay Z.J."/>
            <person name="Klingelsmith K.B."/>
            <person name="Rusch D.B."/>
            <person name="Inskeep W.P."/>
        </authorList>
    </citation>
    <scope>NUCLEOTIDE SEQUENCE [LARGE SCALE GENOMIC DNA]</scope>
    <source>
        <strain evidence="1 2">MDKW</strain>
    </source>
</reference>